<evidence type="ECO:0000256" key="8">
    <source>
        <dbReference type="ARBA" id="ARBA00022884"/>
    </source>
</evidence>
<evidence type="ECO:0000256" key="5">
    <source>
        <dbReference type="ARBA" id="ARBA00022801"/>
    </source>
</evidence>
<keyword evidence="6 14" id="KW-0347">Helicase</keyword>
<dbReference type="SMART" id="SM00490">
    <property type="entry name" value="HELICc"/>
    <property type="match status" value="1"/>
</dbReference>
<dbReference type="SMART" id="SM00847">
    <property type="entry name" value="HA2"/>
    <property type="match status" value="1"/>
</dbReference>
<organism evidence="14 15">
    <name type="scientific">Acanthamoeba castellanii (strain ATCC 30010 / Neff)</name>
    <dbReference type="NCBI Taxonomy" id="1257118"/>
    <lineage>
        <taxon>Eukaryota</taxon>
        <taxon>Amoebozoa</taxon>
        <taxon>Discosea</taxon>
        <taxon>Longamoebia</taxon>
        <taxon>Centramoebida</taxon>
        <taxon>Acanthamoebidae</taxon>
        <taxon>Acanthamoeba</taxon>
    </lineage>
</organism>
<evidence type="ECO:0000256" key="10">
    <source>
        <dbReference type="ARBA" id="ARBA00047984"/>
    </source>
</evidence>
<dbReference type="FunFam" id="3.40.50.300:FF:003770">
    <property type="entry name" value="ATP-dependent RNA helicase DHR1, putative"/>
    <property type="match status" value="1"/>
</dbReference>
<evidence type="ECO:0000313" key="14">
    <source>
        <dbReference type="EMBL" id="ELR22614.1"/>
    </source>
</evidence>
<dbReference type="Gene3D" id="1.20.120.1080">
    <property type="match status" value="1"/>
</dbReference>
<dbReference type="GO" id="GO:0016787">
    <property type="term" value="F:hydrolase activity"/>
    <property type="evidence" value="ECO:0007669"/>
    <property type="project" value="UniProtKB-KW"/>
</dbReference>
<evidence type="ECO:0000259" key="13">
    <source>
        <dbReference type="PROSITE" id="PS51194"/>
    </source>
</evidence>
<dbReference type="InterPro" id="IPR014001">
    <property type="entry name" value="Helicase_ATP-bd"/>
</dbReference>
<feature type="compositionally biased region" description="Basic residues" evidence="11">
    <location>
        <begin position="1"/>
        <end position="11"/>
    </location>
</feature>
<dbReference type="InterPro" id="IPR002464">
    <property type="entry name" value="DNA/RNA_helicase_DEAH_CS"/>
</dbReference>
<evidence type="ECO:0000256" key="1">
    <source>
        <dbReference type="ARBA" id="ARBA00004604"/>
    </source>
</evidence>
<comment type="subcellular location">
    <subcellularLocation>
        <location evidence="1">Nucleus</location>
        <location evidence="1">Nucleolus</location>
    </subcellularLocation>
</comment>
<dbReference type="GO" id="GO:0005524">
    <property type="term" value="F:ATP binding"/>
    <property type="evidence" value="ECO:0007669"/>
    <property type="project" value="UniProtKB-KW"/>
</dbReference>
<dbReference type="InterPro" id="IPR011709">
    <property type="entry name" value="DEAD-box_helicase_OB_fold"/>
</dbReference>
<proteinExistence type="inferred from homology"/>
<dbReference type="GO" id="GO:0005730">
    <property type="term" value="C:nucleolus"/>
    <property type="evidence" value="ECO:0007669"/>
    <property type="project" value="UniProtKB-SubCell"/>
</dbReference>
<feature type="compositionally biased region" description="Low complexity" evidence="11">
    <location>
        <begin position="245"/>
        <end position="292"/>
    </location>
</feature>
<keyword evidence="8" id="KW-0694">RNA-binding</keyword>
<dbReference type="InterPro" id="IPR056371">
    <property type="entry name" value="DHX37-like_C"/>
</dbReference>
<feature type="compositionally biased region" description="Basic residues" evidence="11">
    <location>
        <begin position="81"/>
        <end position="91"/>
    </location>
</feature>
<dbReference type="Pfam" id="PF00270">
    <property type="entry name" value="DEAD"/>
    <property type="match status" value="1"/>
</dbReference>
<reference evidence="14 15" key="1">
    <citation type="journal article" date="2013" name="Genome Biol.">
        <title>Genome of Acanthamoeba castellanii highlights extensive lateral gene transfer and early evolution of tyrosine kinase signaling.</title>
        <authorList>
            <person name="Clarke M."/>
            <person name="Lohan A.J."/>
            <person name="Liu B."/>
            <person name="Lagkouvardos I."/>
            <person name="Roy S."/>
            <person name="Zafar N."/>
            <person name="Bertelli C."/>
            <person name="Schilde C."/>
            <person name="Kianianmomeni A."/>
            <person name="Burglin T.R."/>
            <person name="Frech C."/>
            <person name="Turcotte B."/>
            <person name="Kopec K.O."/>
            <person name="Synnott J.M."/>
            <person name="Choo C."/>
            <person name="Paponov I."/>
            <person name="Finkler A."/>
            <person name="Soon Heng Tan C."/>
            <person name="Hutchins A.P."/>
            <person name="Weinmeier T."/>
            <person name="Rattei T."/>
            <person name="Chu J.S."/>
            <person name="Gimenez G."/>
            <person name="Irimia M."/>
            <person name="Rigden D.J."/>
            <person name="Fitzpatrick D.A."/>
            <person name="Lorenzo-Morales J."/>
            <person name="Bateman A."/>
            <person name="Chiu C.H."/>
            <person name="Tang P."/>
            <person name="Hegemann P."/>
            <person name="Fromm H."/>
            <person name="Raoult D."/>
            <person name="Greub G."/>
            <person name="Miranda-Saavedra D."/>
            <person name="Chen N."/>
            <person name="Nash P."/>
            <person name="Ginger M.L."/>
            <person name="Horn M."/>
            <person name="Schaap P."/>
            <person name="Caler L."/>
            <person name="Loftus B."/>
        </authorList>
    </citation>
    <scope>NUCLEOTIDE SEQUENCE [LARGE SCALE GENOMIC DNA]</scope>
    <source>
        <strain evidence="14 15">Neff</strain>
    </source>
</reference>
<dbReference type="VEuPathDB" id="AmoebaDB:ACA1_034590"/>
<dbReference type="InterPro" id="IPR048333">
    <property type="entry name" value="HA2_WH"/>
</dbReference>
<evidence type="ECO:0000313" key="15">
    <source>
        <dbReference type="Proteomes" id="UP000011083"/>
    </source>
</evidence>
<dbReference type="InterPro" id="IPR007502">
    <property type="entry name" value="Helicase-assoc_dom"/>
</dbReference>
<comment type="catalytic activity">
    <reaction evidence="10">
        <text>ATP + H2O = ADP + phosphate + H(+)</text>
        <dbReference type="Rhea" id="RHEA:13065"/>
        <dbReference type="ChEBI" id="CHEBI:15377"/>
        <dbReference type="ChEBI" id="CHEBI:15378"/>
        <dbReference type="ChEBI" id="CHEBI:30616"/>
        <dbReference type="ChEBI" id="CHEBI:43474"/>
        <dbReference type="ChEBI" id="CHEBI:456216"/>
        <dbReference type="EC" id="3.6.4.13"/>
    </reaction>
</comment>
<dbReference type="InterPro" id="IPR001650">
    <property type="entry name" value="Helicase_C-like"/>
</dbReference>
<feature type="compositionally biased region" description="Basic residues" evidence="11">
    <location>
        <begin position="296"/>
        <end position="309"/>
    </location>
</feature>
<feature type="compositionally biased region" description="Polar residues" evidence="11">
    <location>
        <begin position="149"/>
        <end position="158"/>
    </location>
</feature>
<feature type="region of interest" description="Disordered" evidence="11">
    <location>
        <begin position="237"/>
        <end position="353"/>
    </location>
</feature>
<evidence type="ECO:0000256" key="9">
    <source>
        <dbReference type="ARBA" id="ARBA00023242"/>
    </source>
</evidence>
<feature type="compositionally biased region" description="Basic and acidic residues" evidence="11">
    <location>
        <begin position="70"/>
        <end position="80"/>
    </location>
</feature>
<keyword evidence="15" id="KW-1185">Reference proteome</keyword>
<dbReference type="CDD" id="cd17982">
    <property type="entry name" value="DEXHc_DHX37"/>
    <property type="match status" value="1"/>
</dbReference>
<feature type="compositionally biased region" description="Basic and acidic residues" evidence="11">
    <location>
        <begin position="129"/>
        <end position="147"/>
    </location>
</feature>
<dbReference type="Pfam" id="PF21010">
    <property type="entry name" value="HA2_C"/>
    <property type="match status" value="1"/>
</dbReference>
<dbReference type="PROSITE" id="PS51192">
    <property type="entry name" value="HELICASE_ATP_BIND_1"/>
    <property type="match status" value="1"/>
</dbReference>
<evidence type="ECO:0000256" key="3">
    <source>
        <dbReference type="ARBA" id="ARBA00012552"/>
    </source>
</evidence>
<dbReference type="Pfam" id="PF07717">
    <property type="entry name" value="OB_NTP_bind"/>
    <property type="match status" value="1"/>
</dbReference>
<evidence type="ECO:0000256" key="4">
    <source>
        <dbReference type="ARBA" id="ARBA00022741"/>
    </source>
</evidence>
<dbReference type="CDD" id="cd18791">
    <property type="entry name" value="SF2_C_RHA"/>
    <property type="match status" value="1"/>
</dbReference>
<evidence type="ECO:0000256" key="7">
    <source>
        <dbReference type="ARBA" id="ARBA00022840"/>
    </source>
</evidence>
<dbReference type="OrthoDB" id="10253254at2759"/>
<dbReference type="PANTHER" id="PTHR18934">
    <property type="entry name" value="ATP-DEPENDENT RNA HELICASE"/>
    <property type="match status" value="1"/>
</dbReference>
<dbReference type="Pfam" id="PF23362">
    <property type="entry name" value="DHX37_C"/>
    <property type="match status" value="1"/>
</dbReference>
<feature type="domain" description="Helicase C-terminal" evidence="13">
    <location>
        <begin position="703"/>
        <end position="876"/>
    </location>
</feature>
<feature type="compositionally biased region" description="Basic and acidic residues" evidence="11">
    <location>
        <begin position="677"/>
        <end position="700"/>
    </location>
</feature>
<name>L8HAU9_ACACF</name>
<evidence type="ECO:0000259" key="12">
    <source>
        <dbReference type="PROSITE" id="PS51192"/>
    </source>
</evidence>
<dbReference type="FunFam" id="3.40.50.300:FF:000637">
    <property type="entry name" value="ATP-dependent RNA helicase DHX37/DHR1"/>
    <property type="match status" value="1"/>
</dbReference>
<dbReference type="STRING" id="1257118.L8HAU9"/>
<feature type="compositionally biased region" description="Acidic residues" evidence="11">
    <location>
        <begin position="170"/>
        <end position="186"/>
    </location>
</feature>
<gene>
    <name evidence="14" type="ORF">ACA1_034590</name>
</gene>
<dbReference type="GO" id="GO:0003723">
    <property type="term" value="F:RNA binding"/>
    <property type="evidence" value="ECO:0007669"/>
    <property type="project" value="UniProtKB-KW"/>
</dbReference>
<keyword evidence="4" id="KW-0547">Nucleotide-binding</keyword>
<feature type="region of interest" description="Disordered" evidence="11">
    <location>
        <begin position="660"/>
        <end position="742"/>
    </location>
</feature>
<feature type="compositionally biased region" description="Polar residues" evidence="11">
    <location>
        <begin position="38"/>
        <end position="47"/>
    </location>
</feature>
<dbReference type="PROSITE" id="PS00690">
    <property type="entry name" value="DEAH_ATP_HELICASE"/>
    <property type="match status" value="1"/>
</dbReference>
<dbReference type="GO" id="GO:0000462">
    <property type="term" value="P:maturation of SSU-rRNA from tricistronic rRNA transcript (SSU-rRNA, 5.8S rRNA, LSU-rRNA)"/>
    <property type="evidence" value="ECO:0007669"/>
    <property type="project" value="TreeGrafter"/>
</dbReference>
<feature type="region of interest" description="Disordered" evidence="11">
    <location>
        <begin position="1"/>
        <end position="225"/>
    </location>
</feature>
<dbReference type="GO" id="GO:0003724">
    <property type="term" value="F:RNA helicase activity"/>
    <property type="evidence" value="ECO:0007669"/>
    <property type="project" value="UniProtKB-EC"/>
</dbReference>
<keyword evidence="9" id="KW-0539">Nucleus</keyword>
<feature type="compositionally biased region" description="Basic and acidic residues" evidence="11">
    <location>
        <begin position="710"/>
        <end position="729"/>
    </location>
</feature>
<dbReference type="SMART" id="SM00487">
    <property type="entry name" value="DEXDc"/>
    <property type="match status" value="1"/>
</dbReference>
<feature type="compositionally biased region" description="Low complexity" evidence="11">
    <location>
        <begin position="332"/>
        <end position="353"/>
    </location>
</feature>
<sequence>MLKKRVKKGGRGRQEAAKKAHAPSPSGGTITDELRSQLIANNSNAYADQTGAEGEESNVLIVGAKKKKEKTTAEPEEKKPKLTAKQKRRLAKLQEKDQKKKQRIDLFQSLSNTMLTPDQMKLLHPSSDIGKKETKKDKLSRAFREQKTLGYTLTNDVQLEQPVTKRKREEEEDDSSEGELQYDDNFEIPFKFPSFVPPATSASTAASSSSSSTSTSTSTSSISTMVASSASTLRFDFSGLSSFGKPKPAAASTPAPAAAAPATPVKPVVAPTTTTTASSPAAASSANSTPSSESKRARKRRKQEKKKEKKKEQTAAVAAQDEPEPTPEEPRSAVAAPPAAPAASTEPAAPAKASKPAFFVPVSRLPEVEKQRKELPIYMEEQRIMEGIKENDVVVICGETGSGKTTQVPQFLYEAGYGCPGSANPGMVAVTQPRRVAAVSMAQRVSHEINAESKSLVSYQIRYDSTVSNDTRIKFMTDGILLKEIQGDFLMKRYSVIIIDEAHERNLNTDILIGLLSRIVPLRAQLAREHKLKLKQNPSAIAPQDLIRPLKLCFALLWLNASAGRLQVIMSATLRVSDFVDNAKLFPTPPPVISVDARQFPVTVHFNRRTVLGDYIGEAYKKVCKIHQKLPQGGVLVFLTGQQEIEVLCRKLRTAFPPHMERRKKTTSILVDEEPKEAEKGKEKEKKTKTKSEGDKKADAEDSGEEDMEVEKNEDGEKTKTENEQKEGEAGEEEDDDEEEQDTIGPLWVLPLYSALPTKQQLQVFEPPPAGYRLVVVATNVAETSLTIPGIKYVVDSGRAKERVYERASGMSSYVVQWESQASANQRAGRAGRTGPGHCYRLFSSAVFNDQFAQFSHPEISRIPIEGVVLQMKSMGIDKVVSFPFPTPPDMIGLKEAHRTLSYLGALDKDNRLTPLGRSLATFPVAPRYAKMLVLGHQGGCLPYVIALVAALSVDDPLLRQSLHEERDEEGEEEKTKAELQMEEQEREQRTKRRAAIISVHNIWAHPASDLLVILRAIGAYEYGGATDKFCEKHFLNAKIMKEIHQLREQLTYLVNTVYPQDEPIGMDPNLQPPSPEQELLLRQVITAGLVDQVARLHTDRSEMGYINEAKAQKHFQYMTVKTNEVVYVHPSSFLFGQHEEYVVYRELVQTKKTYMKGVTAIHPSWLCSLGTALCQLSKPLETPPPRYDAEADTIRCFVSPTYGPNAWTLPVQEADMEDGVDRYKYFMRFLLEGKIIPSLKALRENLSGRPSLITAPTTTQHKILAFLQTLSSNKVYNKKTLMAKLKTQPKFLLAEMKLWVNLQTHELLEQLWSKLTRDNQK</sequence>
<dbReference type="OMA" id="KYAYHCA"/>
<dbReference type="KEGG" id="acan:ACA1_034590"/>
<keyword evidence="7" id="KW-0067">ATP-binding</keyword>
<feature type="domain" description="Helicase ATP-binding" evidence="12">
    <location>
        <begin position="385"/>
        <end position="592"/>
    </location>
</feature>
<protein>
    <recommendedName>
        <fullName evidence="3">RNA helicase</fullName>
        <ecNumber evidence="3">3.6.4.13</ecNumber>
    </recommendedName>
</protein>
<evidence type="ECO:0000256" key="2">
    <source>
        <dbReference type="ARBA" id="ARBA00008792"/>
    </source>
</evidence>
<dbReference type="Pfam" id="PF00271">
    <property type="entry name" value="Helicase_C"/>
    <property type="match status" value="1"/>
</dbReference>
<dbReference type="RefSeq" id="XP_004349737.1">
    <property type="nucleotide sequence ID" value="XM_004349687.1"/>
</dbReference>
<evidence type="ECO:0000256" key="11">
    <source>
        <dbReference type="SAM" id="MobiDB-lite"/>
    </source>
</evidence>
<dbReference type="Proteomes" id="UP000011083">
    <property type="component" value="Unassembled WGS sequence"/>
</dbReference>
<evidence type="ECO:0000256" key="6">
    <source>
        <dbReference type="ARBA" id="ARBA00022806"/>
    </source>
</evidence>
<feature type="region of interest" description="Disordered" evidence="11">
    <location>
        <begin position="964"/>
        <end position="988"/>
    </location>
</feature>
<dbReference type="PROSITE" id="PS51194">
    <property type="entry name" value="HELICASE_CTER"/>
    <property type="match status" value="1"/>
</dbReference>
<accession>L8HAU9</accession>
<keyword evidence="5" id="KW-0378">Hydrolase</keyword>
<dbReference type="Gene3D" id="3.40.50.300">
    <property type="entry name" value="P-loop containing nucleotide triphosphate hydrolases"/>
    <property type="match status" value="3"/>
</dbReference>
<dbReference type="SUPFAM" id="SSF52540">
    <property type="entry name" value="P-loop containing nucleoside triphosphate hydrolases"/>
    <property type="match status" value="1"/>
</dbReference>
<dbReference type="EMBL" id="KB007879">
    <property type="protein sequence ID" value="ELR22614.1"/>
    <property type="molecule type" value="Genomic_DNA"/>
</dbReference>
<dbReference type="GeneID" id="14923548"/>
<dbReference type="PANTHER" id="PTHR18934:SF99">
    <property type="entry name" value="ATP-DEPENDENT RNA HELICASE DHX37-RELATED"/>
    <property type="match status" value="1"/>
</dbReference>
<dbReference type="InterPro" id="IPR027417">
    <property type="entry name" value="P-loop_NTPase"/>
</dbReference>
<feature type="compositionally biased region" description="Low complexity" evidence="11">
    <location>
        <begin position="199"/>
        <end position="225"/>
    </location>
</feature>
<dbReference type="EC" id="3.6.4.13" evidence="3"/>
<feature type="compositionally biased region" description="Acidic residues" evidence="11">
    <location>
        <begin position="730"/>
        <end position="742"/>
    </location>
</feature>
<comment type="similarity">
    <text evidence="2">Belongs to the DEAD box helicase family. DEAH subfamily.</text>
</comment>
<dbReference type="InterPro" id="IPR011545">
    <property type="entry name" value="DEAD/DEAH_box_helicase_dom"/>
</dbReference>
<dbReference type="Pfam" id="PF04408">
    <property type="entry name" value="WHD_HA2"/>
    <property type="match status" value="1"/>
</dbReference>